<protein>
    <submittedName>
        <fullName evidence="2">Molybdopterin binding motif, CinA N-terminal domain</fullName>
    </submittedName>
</protein>
<dbReference type="Gene3D" id="3.40.980.10">
    <property type="entry name" value="MoaB/Mog-like domain"/>
    <property type="match status" value="1"/>
</dbReference>
<dbReference type="STRING" id="332411.VI06_03205"/>
<feature type="domain" description="MoaB/Mog" evidence="1">
    <location>
        <begin position="4"/>
        <end position="164"/>
    </location>
</feature>
<sequence>MNVAAIIIGDELLSGKRQDKHLQSLIRILAARGLSLAAAEYVGDDPARITAALQRAFASGELVFSFGGIGATPDDHTRRCAGQALCLPLEVHPEAGALIEARFGEDAYPHRINMAMFPSGSRIIPNPVNQIAGFSHGDVHFVPGFPAMAWPMIEWVLDSQYRHLFNDSPDVEQGVIALDAREGDLITLMQDFSQRYPALKLSSLPSFGSDTIPQMHIDFGFTGQRQLVDIAIAEWRKALTAAGYTLRERS</sequence>
<dbReference type="SMART" id="SM00852">
    <property type="entry name" value="MoCF_biosynth"/>
    <property type="match status" value="1"/>
</dbReference>
<dbReference type="EMBL" id="AP018823">
    <property type="protein sequence ID" value="BBF86163.1"/>
    <property type="molecule type" value="Genomic_DNA"/>
</dbReference>
<dbReference type="SUPFAM" id="SSF53218">
    <property type="entry name" value="Molybdenum cofactor biosynthesis proteins"/>
    <property type="match status" value="1"/>
</dbReference>
<dbReference type="OrthoDB" id="9801454at2"/>
<dbReference type="InterPro" id="IPR036425">
    <property type="entry name" value="MoaB/Mog-like_dom_sf"/>
</dbReference>
<accession>A0A3G9GH43</accession>
<reference evidence="2 3" key="2">
    <citation type="journal article" date="2017" name="Genome Announc.">
        <title>Draft genome sequence of Aquitalea magnusonii strain H3, a plant growth-promoting bacterium of duckweed Lemna minor.</title>
        <authorList>
            <person name="Ishizawa H."/>
            <person name="Kuroda M."/>
            <person name="Ike M."/>
        </authorList>
    </citation>
    <scope>NUCLEOTIDE SEQUENCE [LARGE SCALE GENOMIC DNA]</scope>
    <source>
        <strain evidence="2 3">H3</strain>
    </source>
</reference>
<dbReference type="Proteomes" id="UP000198290">
    <property type="component" value="Chromosome"/>
</dbReference>
<reference evidence="3" key="1">
    <citation type="journal article" date="2017" name="Biotechnol. Biofuels">
        <title>Evaluation of environmental bacterial communities as a factor affecting the growth of duckweed Lemna minor.</title>
        <authorList>
            <person name="Ishizawa H."/>
            <person name="Kuroda M."/>
            <person name="Morikawa M."/>
            <person name="Ike M."/>
        </authorList>
    </citation>
    <scope>NUCLEOTIDE SEQUENCE [LARGE SCALE GENOMIC DNA]</scope>
    <source>
        <strain evidence="3">H3</strain>
    </source>
</reference>
<proteinExistence type="predicted"/>
<keyword evidence="3" id="KW-1185">Reference proteome</keyword>
<organism evidence="2 3">
    <name type="scientific">Aquitalea magnusonii</name>
    <dbReference type="NCBI Taxonomy" id="332411"/>
    <lineage>
        <taxon>Bacteria</taxon>
        <taxon>Pseudomonadati</taxon>
        <taxon>Pseudomonadota</taxon>
        <taxon>Betaproteobacteria</taxon>
        <taxon>Neisseriales</taxon>
        <taxon>Chromobacteriaceae</taxon>
        <taxon>Aquitalea</taxon>
    </lineage>
</organism>
<dbReference type="PANTHER" id="PTHR13939:SF0">
    <property type="entry name" value="NMN AMIDOHYDROLASE-LIKE PROTEIN YFAY"/>
    <property type="match status" value="1"/>
</dbReference>
<dbReference type="PANTHER" id="PTHR13939">
    <property type="entry name" value="NICOTINAMIDE-NUCLEOTIDE AMIDOHYDROLASE PNCC"/>
    <property type="match status" value="1"/>
</dbReference>
<dbReference type="KEGG" id="amah:DLM_2556"/>
<evidence type="ECO:0000313" key="3">
    <source>
        <dbReference type="Proteomes" id="UP000198290"/>
    </source>
</evidence>
<dbReference type="InterPro" id="IPR001453">
    <property type="entry name" value="MoaB/Mog_dom"/>
</dbReference>
<evidence type="ECO:0000259" key="1">
    <source>
        <dbReference type="SMART" id="SM00852"/>
    </source>
</evidence>
<gene>
    <name evidence="2" type="ORF">DLM_2556</name>
</gene>
<dbReference type="RefSeq" id="WP_089085999.1">
    <property type="nucleotide sequence ID" value="NZ_AP018823.1"/>
</dbReference>
<reference evidence="3" key="3">
    <citation type="journal article" date="2017" name="Plant Physiol. Biochem.">
        <title>Differential oxidative and antioxidative response of duckweed Lemna minor toward plant growth promoting/inhibiting bacteria.</title>
        <authorList>
            <person name="Ishizawa H."/>
            <person name="Kuroda M."/>
            <person name="Morikawa M."/>
            <person name="Ike M."/>
        </authorList>
    </citation>
    <scope>NUCLEOTIDE SEQUENCE [LARGE SCALE GENOMIC DNA]</scope>
    <source>
        <strain evidence="3">H3</strain>
    </source>
</reference>
<dbReference type="CDD" id="cd00885">
    <property type="entry name" value="cinA"/>
    <property type="match status" value="1"/>
</dbReference>
<name>A0A3G9GH43_9NEIS</name>
<dbReference type="AlphaFoldDB" id="A0A3G9GH43"/>
<dbReference type="InterPro" id="IPR050101">
    <property type="entry name" value="CinA"/>
</dbReference>
<dbReference type="Pfam" id="PF00994">
    <property type="entry name" value="MoCF_biosynth"/>
    <property type="match status" value="1"/>
</dbReference>
<evidence type="ECO:0000313" key="2">
    <source>
        <dbReference type="EMBL" id="BBF86163.1"/>
    </source>
</evidence>